<dbReference type="Proteomes" id="UP001322481">
    <property type="component" value="Chromosome"/>
</dbReference>
<feature type="domain" description="DUF6895" evidence="1">
    <location>
        <begin position="2"/>
        <end position="230"/>
    </location>
</feature>
<gene>
    <name evidence="2" type="ORF">U0R22_005339</name>
</gene>
<accession>A0ABZ0VY01</accession>
<organism evidence="2 3">
    <name type="scientific">Mesorhizobium huakuii</name>
    <dbReference type="NCBI Taxonomy" id="28104"/>
    <lineage>
        <taxon>Bacteria</taxon>
        <taxon>Pseudomonadati</taxon>
        <taxon>Pseudomonadota</taxon>
        <taxon>Alphaproteobacteria</taxon>
        <taxon>Hyphomicrobiales</taxon>
        <taxon>Phyllobacteriaceae</taxon>
        <taxon>Mesorhizobium</taxon>
    </lineage>
</organism>
<name>A0ABZ0VY01_9HYPH</name>
<dbReference type="Pfam" id="PF21836">
    <property type="entry name" value="DUF6895"/>
    <property type="match status" value="1"/>
</dbReference>
<proteinExistence type="predicted"/>
<dbReference type="InterPro" id="IPR054190">
    <property type="entry name" value="DUF6895"/>
</dbReference>
<keyword evidence="3" id="KW-1185">Reference proteome</keyword>
<protein>
    <recommendedName>
        <fullName evidence="1">DUF6895 domain-containing protein</fullName>
    </recommendedName>
</protein>
<reference evidence="2 3" key="1">
    <citation type="submission" date="2023-11" db="EMBL/GenBank/DDBJ databases">
        <authorList>
            <person name="Panchal A.K."/>
            <person name="Meaney J.S."/>
            <person name="Karas B.J."/>
            <person name="diCenzo G.C."/>
        </authorList>
    </citation>
    <scope>NUCLEOTIDE SEQUENCE [LARGE SCALE GENOMIC DNA]</scope>
    <source>
        <strain evidence="2 3">NZP2235</strain>
    </source>
</reference>
<evidence type="ECO:0000259" key="1">
    <source>
        <dbReference type="Pfam" id="PF21836"/>
    </source>
</evidence>
<evidence type="ECO:0000313" key="3">
    <source>
        <dbReference type="Proteomes" id="UP001322481"/>
    </source>
</evidence>
<dbReference type="EMBL" id="CP139858">
    <property type="protein sequence ID" value="WQC01125.1"/>
    <property type="molecule type" value="Genomic_DNA"/>
</dbReference>
<sequence>MAFVADTYLDPRFSERLFRDEDALLPHVLFSVFLSILDRLPDHSRLRVVERLIHSANVSAYPNHTLLEFSYILELGHLAHDLPSLSTLVARSGIGRLINLARVTDMEMYHFTHAIFHATNFGYAPGPRLSSKTAAGARRTLDVAMVMYWHGQNWDLLGEFLICDYCLGQSQSPLYQQAWAKLFAAQKSDGSLDGPYFRRDQLRALRGPARARYAFDRRYHTTLVAALAATICKTPKA</sequence>
<evidence type="ECO:0000313" key="2">
    <source>
        <dbReference type="EMBL" id="WQC01125.1"/>
    </source>
</evidence>